<gene>
    <name evidence="6" type="ORF">CR194_17735</name>
</gene>
<dbReference type="Gene3D" id="3.40.190.80">
    <property type="match status" value="1"/>
</dbReference>
<feature type="binding site" evidence="5">
    <location>
        <position position="92"/>
    </location>
    <ligand>
        <name>Mg(2+)</name>
        <dbReference type="ChEBI" id="CHEBI:18420"/>
        <label>1</label>
        <note>catalytic</note>
    </ligand>
</feature>
<evidence type="ECO:0000313" key="6">
    <source>
        <dbReference type="EMBL" id="PYZ92035.1"/>
    </source>
</evidence>
<dbReference type="FunFam" id="3.30.540.10:FF:000003">
    <property type="entry name" value="Inositol-1-monophosphatase"/>
    <property type="match status" value="1"/>
</dbReference>
<evidence type="ECO:0000313" key="7">
    <source>
        <dbReference type="Proteomes" id="UP000248214"/>
    </source>
</evidence>
<keyword evidence="2 5" id="KW-0479">Metal-binding</keyword>
<keyword evidence="7" id="KW-1185">Reference proteome</keyword>
<evidence type="ECO:0000256" key="5">
    <source>
        <dbReference type="PIRSR" id="PIRSR600760-2"/>
    </source>
</evidence>
<feature type="binding site" evidence="5">
    <location>
        <position position="68"/>
    </location>
    <ligand>
        <name>Mg(2+)</name>
        <dbReference type="ChEBI" id="CHEBI:18420"/>
        <label>1</label>
        <note>catalytic</note>
    </ligand>
</feature>
<feature type="binding site" evidence="5">
    <location>
        <position position="217"/>
    </location>
    <ligand>
        <name>Mg(2+)</name>
        <dbReference type="ChEBI" id="CHEBI:18420"/>
        <label>1</label>
        <note>catalytic</note>
    </ligand>
</feature>
<dbReference type="Gene3D" id="3.30.540.10">
    <property type="entry name" value="Fructose-1,6-Bisphosphatase, subunit A, domain 1"/>
    <property type="match status" value="1"/>
</dbReference>
<feature type="binding site" evidence="5">
    <location>
        <position position="91"/>
    </location>
    <ligand>
        <name>Mg(2+)</name>
        <dbReference type="ChEBI" id="CHEBI:18420"/>
        <label>1</label>
        <note>catalytic</note>
    </ligand>
</feature>
<dbReference type="AlphaFoldDB" id="A0A323TRP1"/>
<dbReference type="InterPro" id="IPR000760">
    <property type="entry name" value="Inositol_monophosphatase-like"/>
</dbReference>
<dbReference type="OrthoDB" id="9772456at2"/>
<reference evidence="6 7" key="1">
    <citation type="submission" date="2017-10" db="EMBL/GenBank/DDBJ databases">
        <title>Bacillus sp. nov., a halophilic bacterium isolated from a Keqin Lake.</title>
        <authorList>
            <person name="Wang H."/>
        </authorList>
    </citation>
    <scope>NUCLEOTIDE SEQUENCE [LARGE SCALE GENOMIC DNA]</scope>
    <source>
        <strain evidence="6 7">KQ-12</strain>
    </source>
</reference>
<dbReference type="Pfam" id="PF00459">
    <property type="entry name" value="Inositol_P"/>
    <property type="match status" value="1"/>
</dbReference>
<dbReference type="GO" id="GO:0008934">
    <property type="term" value="F:inositol monophosphate 1-phosphatase activity"/>
    <property type="evidence" value="ECO:0007669"/>
    <property type="project" value="TreeGrafter"/>
</dbReference>
<evidence type="ECO:0000256" key="4">
    <source>
        <dbReference type="ARBA" id="ARBA00022842"/>
    </source>
</evidence>
<dbReference type="PANTHER" id="PTHR20854">
    <property type="entry name" value="INOSITOL MONOPHOSPHATASE"/>
    <property type="match status" value="1"/>
</dbReference>
<dbReference type="GO" id="GO:0006020">
    <property type="term" value="P:inositol metabolic process"/>
    <property type="evidence" value="ECO:0007669"/>
    <property type="project" value="TreeGrafter"/>
</dbReference>
<accession>A0A323TRP1</accession>
<organism evidence="6 7">
    <name type="scientific">Salipaludibacillus keqinensis</name>
    <dbReference type="NCBI Taxonomy" id="2045207"/>
    <lineage>
        <taxon>Bacteria</taxon>
        <taxon>Bacillati</taxon>
        <taxon>Bacillota</taxon>
        <taxon>Bacilli</taxon>
        <taxon>Bacillales</taxon>
        <taxon>Bacillaceae</taxon>
    </lineage>
</organism>
<dbReference type="PROSITE" id="PS00629">
    <property type="entry name" value="IMP_1"/>
    <property type="match status" value="1"/>
</dbReference>
<dbReference type="GO" id="GO:0046872">
    <property type="term" value="F:metal ion binding"/>
    <property type="evidence" value="ECO:0007669"/>
    <property type="project" value="UniProtKB-KW"/>
</dbReference>
<keyword evidence="4 5" id="KW-0460">Magnesium</keyword>
<name>A0A323TRP1_9BACI</name>
<dbReference type="EMBL" id="PDOD01000005">
    <property type="protein sequence ID" value="PYZ92035.1"/>
    <property type="molecule type" value="Genomic_DNA"/>
</dbReference>
<sequence>MEYQEIYRLTKEWAYEAGEILREAVSQEITVEYKTSAADLVTEKDKEIEAFFANKINETFPHHFLLGEEGVASNQADYDPHNEIVWLVDPIDGTTNFVHNKRNFCISVGVFDRGQPIVGVVYDPMADQLFHTLKGNGVFIDDEFIKPSTMAPTSEQALISMNHLWLAPNEYLHEQPLQKMATDIRGFRCLGSAALELANVAVGRLDGAIFIGLGPWDFGAAYVLLKEQGIHITTVDGEQIDVFHPSSVLTAKKELHHSIRSNYIRTKK</sequence>
<dbReference type="GO" id="GO:0007165">
    <property type="term" value="P:signal transduction"/>
    <property type="evidence" value="ECO:0007669"/>
    <property type="project" value="TreeGrafter"/>
</dbReference>
<dbReference type="PRINTS" id="PR00377">
    <property type="entry name" value="IMPHPHTASES"/>
</dbReference>
<evidence type="ECO:0000256" key="2">
    <source>
        <dbReference type="ARBA" id="ARBA00022723"/>
    </source>
</evidence>
<comment type="caution">
    <text evidence="6">The sequence shown here is derived from an EMBL/GenBank/DDBJ whole genome shotgun (WGS) entry which is preliminary data.</text>
</comment>
<dbReference type="RefSeq" id="WP_110611548.1">
    <property type="nucleotide sequence ID" value="NZ_PDOD01000005.1"/>
</dbReference>
<evidence type="ECO:0000256" key="1">
    <source>
        <dbReference type="ARBA" id="ARBA00001946"/>
    </source>
</evidence>
<dbReference type="Proteomes" id="UP000248214">
    <property type="component" value="Unassembled WGS sequence"/>
</dbReference>
<dbReference type="InterPro" id="IPR020583">
    <property type="entry name" value="Inositol_monoP_metal-BS"/>
</dbReference>
<dbReference type="PANTHER" id="PTHR20854:SF4">
    <property type="entry name" value="INOSITOL-1-MONOPHOSPHATASE-RELATED"/>
    <property type="match status" value="1"/>
</dbReference>
<comment type="cofactor">
    <cofactor evidence="1 5">
        <name>Mg(2+)</name>
        <dbReference type="ChEBI" id="CHEBI:18420"/>
    </cofactor>
</comment>
<evidence type="ECO:0000256" key="3">
    <source>
        <dbReference type="ARBA" id="ARBA00022801"/>
    </source>
</evidence>
<protein>
    <submittedName>
        <fullName evidence="6">Inositol monophosphatase</fullName>
    </submittedName>
</protein>
<proteinExistence type="predicted"/>
<dbReference type="CDD" id="cd01637">
    <property type="entry name" value="IMPase_like"/>
    <property type="match status" value="1"/>
</dbReference>
<feature type="binding site" evidence="5">
    <location>
        <position position="89"/>
    </location>
    <ligand>
        <name>Mg(2+)</name>
        <dbReference type="ChEBI" id="CHEBI:18420"/>
        <label>1</label>
        <note>catalytic</note>
    </ligand>
</feature>
<keyword evidence="3" id="KW-0378">Hydrolase</keyword>
<dbReference type="SUPFAM" id="SSF56655">
    <property type="entry name" value="Carbohydrate phosphatase"/>
    <property type="match status" value="1"/>
</dbReference>